<dbReference type="PANTHER" id="PTHR43668:SF5">
    <property type="entry name" value="AMIDOHYDROLASE 3 DOMAIN-CONTAINING PROTEIN"/>
    <property type="match status" value="1"/>
</dbReference>
<feature type="region of interest" description="Disordered" evidence="1">
    <location>
        <begin position="75"/>
        <end position="95"/>
    </location>
</feature>
<dbReference type="EMBL" id="JAACJL010000034">
    <property type="protein sequence ID" value="KAF4615672.1"/>
    <property type="molecule type" value="Genomic_DNA"/>
</dbReference>
<dbReference type="SUPFAM" id="SSF51338">
    <property type="entry name" value="Composite domain of metallo-dependent hydrolases"/>
    <property type="match status" value="1"/>
</dbReference>
<feature type="domain" description="Amidohydrolase-related" evidence="3">
    <location>
        <begin position="423"/>
        <end position="519"/>
    </location>
</feature>
<sequence>MKGLPVVAQRHEQRVSTKPRRKLSKSILALVLLACAPYIFFVHTLSHDSKPVLSSLEEAYRASVIAKCDALRTPAGPPPSFKPASRLASNGGKGNERFVPGTEPVLLRNAKIWTGARNGTEVVFGDVLLDQGLVMSVGYIPPSVLAKYGGKDRMNVLDMQGKWVTPGLVDLHSHIGVESAPHLRGAADGNSRKAPILPWLRSVDGINTHDESYQLAMSGGVTTAQILPGSANNIGGQAFVIKLRPTSERSTISKVLEAPLTLTHNASDVGHVPWRHMKHACGENPDRLYSQTRMDAQWNFRHAYDEARKIRDKQDEFCSKVDQGDWAGLEGSDFPEDLQWESLVDVLRGKVRLAIHCYEAVDLDGIVRLSNEFKFPVASFHHAGETYLVPDLLKKTWGGTPSIALFATNFRKKREAYRGSEFAPRVLAEHGIPVVMKSDHPVLNSRYLLYEAQLAHYYGLNPALALASATSVPARAAGLSHRIGTLAEGYDADLVIWDSHPLSLGATPEQVYVDGIPQLSKPTVLKKPRTFQDLPSVPNWDKEKNETVKWEGLPPLKGWKKGGKVRLVGVKSVLGLNDLRSGDDDEAVFERGSLDFEEGRTVIVEDGKVTCIERVHGDCLRSIIVSSDDDETVIDLKGGAIAAGLTTYGSPLGLVEIRLEPSTNDGKVLDPLVDGDLPSLLTSGKEGGVVKAVDGLMFEGRNTLLAYRGGVTTAVTAPVGNGFLQGISAAFSVGAPHALERGAVVQEETALHITISHLLSASVSTQIAALRKLLLDGEGRWATVRKGKMHLVISVESADIMSTLIHLKKEVEDETGDELKMTFSGATEAHLLANQIANAGVSVILTSPRPFPGTWDQRRILAGPPLTKDTSITTLLDAGVNVAIGVVDEYAARNLRFDLAWIALDSNGTISQNQAFALATTNLHKALGLSARSRVVVPDLVLYSGGGALDFGSKVVGVASAARGVVEIF</sequence>
<evidence type="ECO:0000313" key="4">
    <source>
        <dbReference type="EMBL" id="KAF4615672.1"/>
    </source>
</evidence>
<dbReference type="AlphaFoldDB" id="A0A8H4VN32"/>
<keyword evidence="5" id="KW-1185">Reference proteome</keyword>
<name>A0A8H4VN32_9AGAR</name>
<dbReference type="PANTHER" id="PTHR43668">
    <property type="entry name" value="ALLANTOINASE"/>
    <property type="match status" value="1"/>
</dbReference>
<feature type="transmembrane region" description="Helical" evidence="2">
    <location>
        <begin position="27"/>
        <end position="46"/>
    </location>
</feature>
<dbReference type="GO" id="GO:0006145">
    <property type="term" value="P:purine nucleobase catabolic process"/>
    <property type="evidence" value="ECO:0007669"/>
    <property type="project" value="TreeGrafter"/>
</dbReference>
<keyword evidence="2" id="KW-0472">Membrane</keyword>
<dbReference type="GO" id="GO:0004038">
    <property type="term" value="F:allantoinase activity"/>
    <property type="evidence" value="ECO:0007669"/>
    <property type="project" value="TreeGrafter"/>
</dbReference>
<dbReference type="InterPro" id="IPR011059">
    <property type="entry name" value="Metal-dep_hydrolase_composite"/>
</dbReference>
<dbReference type="GO" id="GO:0005737">
    <property type="term" value="C:cytoplasm"/>
    <property type="evidence" value="ECO:0007669"/>
    <property type="project" value="TreeGrafter"/>
</dbReference>
<reference evidence="4 5" key="1">
    <citation type="submission" date="2019-12" db="EMBL/GenBank/DDBJ databases">
        <authorList>
            <person name="Floudas D."/>
            <person name="Bentzer J."/>
            <person name="Ahren D."/>
            <person name="Johansson T."/>
            <person name="Persson P."/>
            <person name="Tunlid A."/>
        </authorList>
    </citation>
    <scope>NUCLEOTIDE SEQUENCE [LARGE SCALE GENOMIC DNA]</scope>
    <source>
        <strain evidence="4 5">CBS 102.39</strain>
    </source>
</reference>
<organism evidence="4 5">
    <name type="scientific">Agrocybe pediades</name>
    <dbReference type="NCBI Taxonomy" id="84607"/>
    <lineage>
        <taxon>Eukaryota</taxon>
        <taxon>Fungi</taxon>
        <taxon>Dikarya</taxon>
        <taxon>Basidiomycota</taxon>
        <taxon>Agaricomycotina</taxon>
        <taxon>Agaricomycetes</taxon>
        <taxon>Agaricomycetidae</taxon>
        <taxon>Agaricales</taxon>
        <taxon>Agaricineae</taxon>
        <taxon>Strophariaceae</taxon>
        <taxon>Agrocybe</taxon>
    </lineage>
</organism>
<comment type="caution">
    <text evidence="4">The sequence shown here is derived from an EMBL/GenBank/DDBJ whole genome shotgun (WGS) entry which is preliminary data.</text>
</comment>
<evidence type="ECO:0000256" key="2">
    <source>
        <dbReference type="SAM" id="Phobius"/>
    </source>
</evidence>
<dbReference type="Gene3D" id="3.20.20.140">
    <property type="entry name" value="Metal-dependent hydrolases"/>
    <property type="match status" value="2"/>
</dbReference>
<keyword evidence="2" id="KW-0812">Transmembrane</keyword>
<gene>
    <name evidence="4" type="ORF">D9613_012510</name>
</gene>
<dbReference type="InterPro" id="IPR006680">
    <property type="entry name" value="Amidohydro-rel"/>
</dbReference>
<evidence type="ECO:0000313" key="5">
    <source>
        <dbReference type="Proteomes" id="UP000521872"/>
    </source>
</evidence>
<dbReference type="Pfam" id="PF01979">
    <property type="entry name" value="Amidohydro_1"/>
    <property type="match status" value="1"/>
</dbReference>
<keyword evidence="2" id="KW-1133">Transmembrane helix</keyword>
<dbReference type="InterPro" id="IPR050138">
    <property type="entry name" value="DHOase/Allantoinase_Hydrolase"/>
</dbReference>
<accession>A0A8H4VN32</accession>
<evidence type="ECO:0000259" key="3">
    <source>
        <dbReference type="Pfam" id="PF01979"/>
    </source>
</evidence>
<proteinExistence type="predicted"/>
<dbReference type="SUPFAM" id="SSF51556">
    <property type="entry name" value="Metallo-dependent hydrolases"/>
    <property type="match status" value="1"/>
</dbReference>
<protein>
    <recommendedName>
        <fullName evidence="3">Amidohydrolase-related domain-containing protein</fullName>
    </recommendedName>
</protein>
<evidence type="ECO:0000256" key="1">
    <source>
        <dbReference type="SAM" id="MobiDB-lite"/>
    </source>
</evidence>
<dbReference type="Proteomes" id="UP000521872">
    <property type="component" value="Unassembled WGS sequence"/>
</dbReference>
<dbReference type="InterPro" id="IPR032466">
    <property type="entry name" value="Metal_Hydrolase"/>
</dbReference>